<dbReference type="Gene3D" id="3.10.129.10">
    <property type="entry name" value="Hotdog Thioesterase"/>
    <property type="match status" value="2"/>
</dbReference>
<dbReference type="PANTHER" id="PTHR12655:SF0">
    <property type="entry name" value="ACYL-COENZYME A THIOESTERASE 9, MITOCHONDRIAL"/>
    <property type="match status" value="1"/>
</dbReference>
<keyword evidence="2" id="KW-0677">Repeat</keyword>
<organism evidence="6 7">
    <name type="scientific">Dictyostelium firmibasis</name>
    <dbReference type="NCBI Taxonomy" id="79012"/>
    <lineage>
        <taxon>Eukaryota</taxon>
        <taxon>Amoebozoa</taxon>
        <taxon>Evosea</taxon>
        <taxon>Eumycetozoa</taxon>
        <taxon>Dictyostelia</taxon>
        <taxon>Dictyosteliales</taxon>
        <taxon>Dictyosteliaceae</taxon>
        <taxon>Dictyostelium</taxon>
    </lineage>
</organism>
<dbReference type="GO" id="GO:0047617">
    <property type="term" value="F:fatty acyl-CoA hydrolase activity"/>
    <property type="evidence" value="ECO:0007669"/>
    <property type="project" value="TreeGrafter"/>
</dbReference>
<dbReference type="CDD" id="cd03442">
    <property type="entry name" value="BFIT_BACH"/>
    <property type="match status" value="2"/>
</dbReference>
<evidence type="ECO:0000256" key="4">
    <source>
        <dbReference type="ARBA" id="ARBA00022946"/>
    </source>
</evidence>
<dbReference type="EMBL" id="JAVFKY010000001">
    <property type="protein sequence ID" value="KAK5582302.1"/>
    <property type="molecule type" value="Genomic_DNA"/>
</dbReference>
<keyword evidence="4" id="KW-0809">Transit peptide</keyword>
<proteinExistence type="inferred from homology"/>
<name>A0AAN7TZY1_9MYCE</name>
<evidence type="ECO:0000313" key="6">
    <source>
        <dbReference type="EMBL" id="KAK5582302.1"/>
    </source>
</evidence>
<evidence type="ECO:0000256" key="2">
    <source>
        <dbReference type="ARBA" id="ARBA00022737"/>
    </source>
</evidence>
<comment type="caution">
    <text evidence="6">The sequence shown here is derived from an EMBL/GenBank/DDBJ whole genome shotgun (WGS) entry which is preliminary data.</text>
</comment>
<comment type="similarity">
    <text evidence="1">Belongs to the acyl coenzyme A hydrolase family.</text>
</comment>
<protein>
    <recommendedName>
        <fullName evidence="5">HotDog ACOT-type domain-containing protein</fullName>
    </recommendedName>
</protein>
<accession>A0AAN7TZY1</accession>
<dbReference type="AlphaFoldDB" id="A0AAN7TZY1"/>
<dbReference type="GO" id="GO:0005739">
    <property type="term" value="C:mitochondrion"/>
    <property type="evidence" value="ECO:0007669"/>
    <property type="project" value="TreeGrafter"/>
</dbReference>
<gene>
    <name evidence="6" type="ORF">RB653_003885</name>
</gene>
<evidence type="ECO:0000256" key="1">
    <source>
        <dbReference type="ARBA" id="ARBA00010458"/>
    </source>
</evidence>
<reference evidence="6 7" key="1">
    <citation type="submission" date="2023-11" db="EMBL/GenBank/DDBJ databases">
        <title>Dfirmibasis_genome.</title>
        <authorList>
            <person name="Edelbroek B."/>
            <person name="Kjellin J."/>
            <person name="Jerlstrom-Hultqvist J."/>
            <person name="Soderbom F."/>
        </authorList>
    </citation>
    <scope>NUCLEOTIDE SEQUENCE [LARGE SCALE GENOMIC DNA]</scope>
    <source>
        <strain evidence="6 7">TNS-C-14</strain>
    </source>
</reference>
<dbReference type="SUPFAM" id="SSF54637">
    <property type="entry name" value="Thioesterase/thiol ester dehydrase-isomerase"/>
    <property type="match status" value="2"/>
</dbReference>
<dbReference type="GO" id="GO:0006637">
    <property type="term" value="P:acyl-CoA metabolic process"/>
    <property type="evidence" value="ECO:0007669"/>
    <property type="project" value="TreeGrafter"/>
</dbReference>
<dbReference type="PROSITE" id="PS51770">
    <property type="entry name" value="HOTDOG_ACOT"/>
    <property type="match status" value="2"/>
</dbReference>
<dbReference type="PANTHER" id="PTHR12655">
    <property type="entry name" value="ACYL-COA THIOESTERASE"/>
    <property type="match status" value="1"/>
</dbReference>
<evidence type="ECO:0000256" key="3">
    <source>
        <dbReference type="ARBA" id="ARBA00022801"/>
    </source>
</evidence>
<dbReference type="InterPro" id="IPR029069">
    <property type="entry name" value="HotDog_dom_sf"/>
</dbReference>
<keyword evidence="3" id="KW-0378">Hydrolase</keyword>
<evidence type="ECO:0000313" key="7">
    <source>
        <dbReference type="Proteomes" id="UP001344447"/>
    </source>
</evidence>
<feature type="domain" description="HotDog ACOT-type" evidence="5">
    <location>
        <begin position="101"/>
        <end position="226"/>
    </location>
</feature>
<sequence length="477" mass="54897">MLKKILKLNTKNENYNLQTYRISGLTEKYVNNQSHQNILSSKQFDTKITEIINNFPLFDSNNLIPYPNQSAITQKLWLKRISKNVNQTLTEPPMLITKSPKDSEIEYILPFSSDLKLRGNYLSPYGNLRIGRLLEDLDSIAALVTLKHCENENDGYKKFFVTVSVDTINILMPLMPDRDIKLNGVTTWVGNSSMEIMIKVSSKDNETNKWSPILVTTFTMVCLDKKTMKPTKINSLKVETPFEKKLFEDSEKRRSKRLNSNDYLSLNSLKKINNLLIPSNHKSPLEIDFEEENHSLKDLNSQLIPMESTKNNSIILCQPQEKNINDKIFGGYLIRMGLENAFSTCMMKFSESLPVLKSIDGFKFLKATEVGDILNFESTITYTKPINENSENPSYYTQLQVLVYATNPFIGEKQLTCIFNFTFHCPSSPHENSNKKIKQILPQNYSEGIRYLKGKRIIDNFLKLENSPSQLDVFKNE</sequence>
<feature type="domain" description="HotDog ACOT-type" evidence="5">
    <location>
        <begin position="307"/>
        <end position="429"/>
    </location>
</feature>
<dbReference type="Proteomes" id="UP001344447">
    <property type="component" value="Unassembled WGS sequence"/>
</dbReference>
<keyword evidence="7" id="KW-1185">Reference proteome</keyword>
<dbReference type="InterPro" id="IPR033120">
    <property type="entry name" value="HOTDOG_ACOT"/>
</dbReference>
<evidence type="ECO:0000259" key="5">
    <source>
        <dbReference type="PROSITE" id="PS51770"/>
    </source>
</evidence>